<evidence type="ECO:0000313" key="2">
    <source>
        <dbReference type="EMBL" id="MDV7268342.1"/>
    </source>
</evidence>
<gene>
    <name evidence="2" type="ORF">R4315_27880</name>
</gene>
<dbReference type="Proteomes" id="UP001185863">
    <property type="component" value="Unassembled WGS sequence"/>
</dbReference>
<name>A0AAE5A908_9NOCA</name>
<evidence type="ECO:0000313" key="3">
    <source>
        <dbReference type="Proteomes" id="UP001185863"/>
    </source>
</evidence>
<dbReference type="InterPro" id="IPR045699">
    <property type="entry name" value="GlfT2_C"/>
</dbReference>
<accession>A0AAE5A908</accession>
<protein>
    <submittedName>
        <fullName evidence="2">Glycosyltransferase family 2 protein</fullName>
    </submittedName>
</protein>
<dbReference type="AlphaFoldDB" id="A0AAE5A908"/>
<dbReference type="EMBL" id="JAWLUP010000149">
    <property type="protein sequence ID" value="MDV7268342.1"/>
    <property type="molecule type" value="Genomic_DNA"/>
</dbReference>
<feature type="domain" description="Galactofuranosyltransferase-2 C-terminal" evidence="1">
    <location>
        <begin position="1"/>
        <end position="75"/>
    </location>
</feature>
<comment type="caution">
    <text evidence="2">The sequence shown here is derived from an EMBL/GenBank/DDBJ whole genome shotgun (WGS) entry which is preliminary data.</text>
</comment>
<proteinExistence type="predicted"/>
<reference evidence="2" key="1">
    <citation type="submission" date="2023-10" db="EMBL/GenBank/DDBJ databases">
        <title>Development of a sustainable strategy for remediation of hydrocarbon-contaminated territories based on the waste exchange concept.</title>
        <authorList>
            <person name="Krivoruchko A."/>
        </authorList>
    </citation>
    <scope>NUCLEOTIDE SEQUENCE</scope>
    <source>
        <strain evidence="2">IEGM 68</strain>
    </source>
</reference>
<sequence>RWWHVGRFDHVYVTDASQAGVRERKYDRELAAEMGGRLAGVMKRFRAEAPTVAEAFRAEMPTLTSRENWTRLYEQMNQASS</sequence>
<organism evidence="2 3">
    <name type="scientific">Rhodococcus oxybenzonivorans</name>
    <dbReference type="NCBI Taxonomy" id="1990687"/>
    <lineage>
        <taxon>Bacteria</taxon>
        <taxon>Bacillati</taxon>
        <taxon>Actinomycetota</taxon>
        <taxon>Actinomycetes</taxon>
        <taxon>Mycobacteriales</taxon>
        <taxon>Nocardiaceae</taxon>
        <taxon>Rhodococcus</taxon>
    </lineage>
</organism>
<dbReference type="Pfam" id="PF19320">
    <property type="entry name" value="GlfT2_domain3"/>
    <property type="match status" value="1"/>
</dbReference>
<evidence type="ECO:0000259" key="1">
    <source>
        <dbReference type="Pfam" id="PF19320"/>
    </source>
</evidence>
<feature type="non-terminal residue" evidence="2">
    <location>
        <position position="1"/>
    </location>
</feature>